<dbReference type="AlphaFoldDB" id="G6AYN6"/>
<dbReference type="RefSeq" id="WP_007900443.1">
    <property type="nucleotide sequence ID" value="NZ_JH379439.1"/>
</dbReference>
<reference evidence="1 2" key="1">
    <citation type="submission" date="2011-08" db="EMBL/GenBank/DDBJ databases">
        <authorList>
            <person name="Weinstock G."/>
            <person name="Sodergren E."/>
            <person name="Clifton S."/>
            <person name="Fulton L."/>
            <person name="Fulton B."/>
            <person name="Courtney L."/>
            <person name="Fronick C."/>
            <person name="Harrison M."/>
            <person name="Strong C."/>
            <person name="Farmer C."/>
            <person name="Delahaunty K."/>
            <person name="Markovic C."/>
            <person name="Hall O."/>
            <person name="Minx P."/>
            <person name="Tomlinson C."/>
            <person name="Mitreva M."/>
            <person name="Hou S."/>
            <person name="Chen J."/>
            <person name="Wollam A."/>
            <person name="Pepin K.H."/>
            <person name="Johnson M."/>
            <person name="Bhonagiri V."/>
            <person name="Zhang X."/>
            <person name="Suruliraj S."/>
            <person name="Warren W."/>
            <person name="Chinwalla A."/>
            <person name="Mardis E.R."/>
            <person name="Wilson R.K."/>
        </authorList>
    </citation>
    <scope>NUCLEOTIDE SEQUENCE [LARGE SCALE GENOMIC DNA]</scope>
    <source>
        <strain evidence="1 2">DSM 18206</strain>
    </source>
</reference>
<evidence type="ECO:0000313" key="2">
    <source>
        <dbReference type="Proteomes" id="UP000004407"/>
    </source>
</evidence>
<evidence type="ECO:0000313" key="1">
    <source>
        <dbReference type="EMBL" id="EHJ39040.1"/>
    </source>
</evidence>
<comment type="caution">
    <text evidence="1">The sequence shown here is derived from an EMBL/GenBank/DDBJ whole genome shotgun (WGS) entry which is preliminary data.</text>
</comment>
<dbReference type="GeneID" id="78337364"/>
<evidence type="ECO:0008006" key="3">
    <source>
        <dbReference type="Google" id="ProtNLM"/>
    </source>
</evidence>
<accession>G6AYN6</accession>
<dbReference type="PATRIC" id="fig|1002367.3.peg.1411"/>
<dbReference type="EMBL" id="AFZZ01000157">
    <property type="protein sequence ID" value="EHJ39040.1"/>
    <property type="molecule type" value="Genomic_DNA"/>
</dbReference>
<organism evidence="1 2">
    <name type="scientific">Leyella stercorea DSM 18206</name>
    <dbReference type="NCBI Taxonomy" id="1002367"/>
    <lineage>
        <taxon>Bacteria</taxon>
        <taxon>Pseudomonadati</taxon>
        <taxon>Bacteroidota</taxon>
        <taxon>Bacteroidia</taxon>
        <taxon>Bacteroidales</taxon>
        <taxon>Prevotellaceae</taxon>
        <taxon>Leyella</taxon>
    </lineage>
</organism>
<proteinExistence type="predicted"/>
<dbReference type="HOGENOM" id="CLU_857540_0_0_10"/>
<sequence>MNRFFTFTFFIMFAVQAYPQKVESIAVGPSSRVYEVIRPNEEKISISNGLTTQFLDVPLFKGDYVYGRVALDVSMFGLDLLYKTVCYNWKTGKLCLAIDGNIKNIEDDKAIIEEYHTKYGNNKIPAYGCYDLSSKKYLEDVQWEHYIEENNSFLFFNGKNKNNGKKSSLPISHLKEYPDNVYMHNGVEAVDLGLSVKWASFNIGNVTVPQNSGIGIKTNFEGDCAQRFWGGSWRMPTEEEFQELIEKCEWEGVPAEGTYLIKAIGPSGNFVYFYTGSYMPAHNYNSSKFNVYHIQLMWATEIVERNVGQCYPKMLYSIRPVCNK</sequence>
<name>G6AYN6_9BACT</name>
<dbReference type="Proteomes" id="UP000004407">
    <property type="component" value="Unassembled WGS sequence"/>
</dbReference>
<gene>
    <name evidence="1" type="ORF">HMPREF0673_01746</name>
</gene>
<protein>
    <recommendedName>
        <fullName evidence="3">Fibrobacter succinogene major domain protein</fullName>
    </recommendedName>
</protein>